<protein>
    <submittedName>
        <fullName evidence="2">Coenzyme F420 hydrogenase/dehydrogenase, beta subunit C-terminal domain</fullName>
    </submittedName>
</protein>
<organism evidence="2 3">
    <name type="scientific">Methanospirillum purgamenti</name>
    <dbReference type="NCBI Taxonomy" id="2834276"/>
    <lineage>
        <taxon>Archaea</taxon>
        <taxon>Methanobacteriati</taxon>
        <taxon>Methanobacteriota</taxon>
        <taxon>Stenosarchaea group</taxon>
        <taxon>Methanomicrobia</taxon>
        <taxon>Methanomicrobiales</taxon>
        <taxon>Methanospirillaceae</taxon>
        <taxon>Methanospirillum</taxon>
    </lineage>
</organism>
<dbReference type="Gene3D" id="3.30.70.20">
    <property type="match status" value="1"/>
</dbReference>
<dbReference type="InterPro" id="IPR007516">
    <property type="entry name" value="Co_F420_Hydgase/DH_bsu_N"/>
</dbReference>
<dbReference type="GO" id="GO:0052592">
    <property type="term" value="F:oxidoreductase activity, acting on CH or CH2 groups, with an iron-sulfur protein as acceptor"/>
    <property type="evidence" value="ECO:0007669"/>
    <property type="project" value="TreeGrafter"/>
</dbReference>
<dbReference type="InterPro" id="IPR007525">
    <property type="entry name" value="FrhB_FdhB_C"/>
</dbReference>
<evidence type="ECO:0000313" key="2">
    <source>
        <dbReference type="EMBL" id="QVV87639.1"/>
    </source>
</evidence>
<dbReference type="Proteomes" id="UP000680656">
    <property type="component" value="Chromosome"/>
</dbReference>
<dbReference type="PROSITE" id="PS51379">
    <property type="entry name" value="4FE4S_FER_2"/>
    <property type="match status" value="1"/>
</dbReference>
<dbReference type="PANTHER" id="PTHR31332">
    <property type="entry name" value="7-HYDROXYMETHYL CHLOROPHYLL A REDUCTASE, CHLOROPLASTIC"/>
    <property type="match status" value="1"/>
</dbReference>
<dbReference type="Pfam" id="PF00037">
    <property type="entry name" value="Fer4"/>
    <property type="match status" value="1"/>
</dbReference>
<evidence type="ECO:0000259" key="1">
    <source>
        <dbReference type="PROSITE" id="PS51379"/>
    </source>
</evidence>
<dbReference type="InterPro" id="IPR017896">
    <property type="entry name" value="4Fe4S_Fe-S-bd"/>
</dbReference>
<dbReference type="SUPFAM" id="SSF54862">
    <property type="entry name" value="4Fe-4S ferredoxins"/>
    <property type="match status" value="1"/>
</dbReference>
<accession>A0A8E7AYP7</accession>
<dbReference type="EMBL" id="CP075546">
    <property type="protein sequence ID" value="QVV87639.1"/>
    <property type="molecule type" value="Genomic_DNA"/>
</dbReference>
<evidence type="ECO:0000313" key="3">
    <source>
        <dbReference type="Proteomes" id="UP000680656"/>
    </source>
</evidence>
<dbReference type="GeneID" id="65097458"/>
<keyword evidence="3" id="KW-1185">Reference proteome</keyword>
<dbReference type="Pfam" id="PF04422">
    <property type="entry name" value="FrhB_FdhB_N"/>
    <property type="match status" value="1"/>
</dbReference>
<gene>
    <name evidence="2" type="ORF">KHC33_09700</name>
</gene>
<dbReference type="KEGG" id="mrtj:KHC33_09700"/>
<dbReference type="AlphaFoldDB" id="A0A8E7AYP7"/>
<proteinExistence type="predicted"/>
<sequence>MTKKKTYTALQEEVWDTGICSGCGACVAVCPADALFFPDDPGIMRPVSSGYCKQETDQVPCGACYEVCPRTKPDLANPLGSYKTITGARAVSEISHKQSGGAVTAILVNAFQSGLIDGVITVTEDRWTHKPISILITSSGEMLEHAGSRYNWSVPVLKALKTAVITKKLKRLAIVGTPCVVQAARLMKESSHDLVHPFGTAIRLIFGLFCTESFNYYPLMEDIIRQKHSIPAYRIVKMDVKGKLELTLDDGTVTTIPLKEIESAIRKGCSSCNDFSALQADISAGSVGTPEGWTTLLIRSDEGERFVQNAVKSNALELSAETDLQAMTNLAQKKISK</sequence>
<reference evidence="2 3" key="1">
    <citation type="submission" date="2021-05" db="EMBL/GenBank/DDBJ databases">
        <title>A novel Methanospirillum isolate from a pyrite-forming mixed culture.</title>
        <authorList>
            <person name="Bunk B."/>
            <person name="Sproer C."/>
            <person name="Spring S."/>
            <person name="Pester M."/>
        </authorList>
    </citation>
    <scope>NUCLEOTIDE SEQUENCE [LARGE SCALE GENOMIC DNA]</scope>
    <source>
        <strain evidence="2 3">J.3.6.1-F.2.7.3</strain>
    </source>
</reference>
<dbReference type="InterPro" id="IPR045220">
    <property type="entry name" value="FRHB/FDHB/HCAR-like"/>
</dbReference>
<dbReference type="RefSeq" id="WP_214418459.1">
    <property type="nucleotide sequence ID" value="NZ_CP075546.1"/>
</dbReference>
<name>A0A8E7AYP7_9EURY</name>
<dbReference type="InterPro" id="IPR017900">
    <property type="entry name" value="4Fe4S_Fe_S_CS"/>
</dbReference>
<dbReference type="Pfam" id="PF04432">
    <property type="entry name" value="FrhB_FdhB_C"/>
    <property type="match status" value="1"/>
</dbReference>
<dbReference type="PROSITE" id="PS00198">
    <property type="entry name" value="4FE4S_FER_1"/>
    <property type="match status" value="1"/>
</dbReference>
<feature type="domain" description="4Fe-4S ferredoxin-type" evidence="1">
    <location>
        <begin position="11"/>
        <end position="40"/>
    </location>
</feature>
<dbReference type="PANTHER" id="PTHR31332:SF0">
    <property type="entry name" value="7-HYDROXYMETHYL CHLOROPHYLL A REDUCTASE, CHLOROPLASTIC"/>
    <property type="match status" value="1"/>
</dbReference>